<name>A0AAN9Y6X9_9HEMI</name>
<dbReference type="AlphaFoldDB" id="A0AAN9Y6X9"/>
<keyword evidence="2" id="KW-1185">Reference proteome</keyword>
<proteinExistence type="predicted"/>
<evidence type="ECO:0000313" key="2">
    <source>
        <dbReference type="Proteomes" id="UP001367676"/>
    </source>
</evidence>
<organism evidence="1 2">
    <name type="scientific">Parthenolecanium corni</name>
    <dbReference type="NCBI Taxonomy" id="536013"/>
    <lineage>
        <taxon>Eukaryota</taxon>
        <taxon>Metazoa</taxon>
        <taxon>Ecdysozoa</taxon>
        <taxon>Arthropoda</taxon>
        <taxon>Hexapoda</taxon>
        <taxon>Insecta</taxon>
        <taxon>Pterygota</taxon>
        <taxon>Neoptera</taxon>
        <taxon>Paraneoptera</taxon>
        <taxon>Hemiptera</taxon>
        <taxon>Sternorrhyncha</taxon>
        <taxon>Coccoidea</taxon>
        <taxon>Coccidae</taxon>
        <taxon>Parthenolecanium</taxon>
    </lineage>
</organism>
<evidence type="ECO:0000313" key="1">
    <source>
        <dbReference type="EMBL" id="KAK7600829.1"/>
    </source>
</evidence>
<comment type="caution">
    <text evidence="1">The sequence shown here is derived from an EMBL/GenBank/DDBJ whole genome shotgun (WGS) entry which is preliminary data.</text>
</comment>
<dbReference type="Proteomes" id="UP001367676">
    <property type="component" value="Unassembled WGS sequence"/>
</dbReference>
<reference evidence="1 2" key="1">
    <citation type="submission" date="2024-03" db="EMBL/GenBank/DDBJ databases">
        <title>Adaptation during the transition from Ophiocordyceps entomopathogen to insect associate is accompanied by gene loss and intensified selection.</title>
        <authorList>
            <person name="Ward C.M."/>
            <person name="Onetto C.A."/>
            <person name="Borneman A.R."/>
        </authorList>
    </citation>
    <scope>NUCLEOTIDE SEQUENCE [LARGE SCALE GENOMIC DNA]</scope>
    <source>
        <strain evidence="1">AWRI1</strain>
        <tissue evidence="1">Single Adult Female</tissue>
    </source>
</reference>
<sequence>MVDSFLAPSSPPPPLPRPHFVLLRLFVRSFLNFCDAPLAIATVHRVEYKSVFDSGRAWLPVGVRHRSNRAASSSAASTAPSNRVELDEPLLSAVAQLTARRIGIGIGVQVAACR</sequence>
<dbReference type="EMBL" id="JBBCAQ010000010">
    <property type="protein sequence ID" value="KAK7600829.1"/>
    <property type="molecule type" value="Genomic_DNA"/>
</dbReference>
<accession>A0AAN9Y6X9</accession>
<protein>
    <submittedName>
        <fullName evidence="1">Uncharacterized protein</fullName>
    </submittedName>
</protein>
<gene>
    <name evidence="1" type="ORF">V9T40_008270</name>
</gene>